<evidence type="ECO:0000256" key="10">
    <source>
        <dbReference type="ARBA" id="ARBA00022989"/>
    </source>
</evidence>
<dbReference type="GO" id="GO:0005886">
    <property type="term" value="C:plasma membrane"/>
    <property type="evidence" value="ECO:0007669"/>
    <property type="project" value="UniProtKB-SubCell"/>
</dbReference>
<comment type="function">
    <text evidence="2 16 17">Catalyzes the decarboxylation of oxaloacetate coupled to Na(+) translocation.</text>
</comment>
<dbReference type="GO" id="GO:0008948">
    <property type="term" value="F:oxaloacetate decarboxylase activity"/>
    <property type="evidence" value="ECO:0007669"/>
    <property type="project" value="UniProtKB-UniRule"/>
</dbReference>
<gene>
    <name evidence="16" type="primary">oadG</name>
    <name evidence="18" type="ORF">C9I94_21255</name>
</gene>
<evidence type="ECO:0000256" key="16">
    <source>
        <dbReference type="HAMAP-Rule" id="MF_00404"/>
    </source>
</evidence>
<protein>
    <recommendedName>
        <fullName evidence="16">Probable oxaloacetate decarboxylase gamma chain</fullName>
        <ecNumber evidence="16">7.2.4.2</ecNumber>
    </recommendedName>
</protein>
<name>A0A0J8V5Q7_9GAMM</name>
<accession>A0A0J8V5Q7</accession>
<keyword evidence="14 16" id="KW-0739">Sodium transport</keyword>
<evidence type="ECO:0000256" key="2">
    <source>
        <dbReference type="ARBA" id="ARBA00003002"/>
    </source>
</evidence>
<sequence>MTDLASVLVEAATIMITGMVVVFVFLSILIFLVQLMAKFAPADPEVADKTTSSQPTAKSTDTVQPEIIAAISAAVNQYRQRRA</sequence>
<dbReference type="STRING" id="680026.AB733_22695"/>
<dbReference type="GO" id="GO:0015451">
    <property type="term" value="F:decarboxylation-driven active transmembrane transporter activity"/>
    <property type="evidence" value="ECO:0007669"/>
    <property type="project" value="UniProtKB-EC"/>
</dbReference>
<feature type="transmembrane region" description="Helical" evidence="16 17">
    <location>
        <begin position="12"/>
        <end position="33"/>
    </location>
</feature>
<keyword evidence="9 16" id="KW-1278">Translocase</keyword>
<dbReference type="GO" id="GO:0015081">
    <property type="term" value="F:sodium ion transmembrane transporter activity"/>
    <property type="evidence" value="ECO:0007669"/>
    <property type="project" value="UniProtKB-UniRule"/>
</dbReference>
<keyword evidence="12 16" id="KW-0406">Ion transport</keyword>
<evidence type="ECO:0000256" key="4">
    <source>
        <dbReference type="ARBA" id="ARBA00005844"/>
    </source>
</evidence>
<dbReference type="InterPro" id="IPR005899">
    <property type="entry name" value="Na_pump_deCOase"/>
</dbReference>
<keyword evidence="13 16" id="KW-0472">Membrane</keyword>
<keyword evidence="8 16" id="KW-0812">Transmembrane</keyword>
<comment type="similarity">
    <text evidence="4 16 17">Belongs to the OadG family.</text>
</comment>
<dbReference type="AlphaFoldDB" id="A0A0J8V5Q7"/>
<evidence type="ECO:0000256" key="3">
    <source>
        <dbReference type="ARBA" id="ARBA00004162"/>
    </source>
</evidence>
<evidence type="ECO:0000256" key="14">
    <source>
        <dbReference type="ARBA" id="ARBA00023201"/>
    </source>
</evidence>
<keyword evidence="19" id="KW-1185">Reference proteome</keyword>
<evidence type="ECO:0000256" key="7">
    <source>
        <dbReference type="ARBA" id="ARBA00022475"/>
    </source>
</evidence>
<comment type="catalytic activity">
    <reaction evidence="15 16 17">
        <text>oxaloacetate + 2 Na(+)(in) + H(+) = pyruvate + 2 Na(+)(out) + CO2</text>
        <dbReference type="Rhea" id="RHEA:57724"/>
        <dbReference type="ChEBI" id="CHEBI:15361"/>
        <dbReference type="ChEBI" id="CHEBI:15378"/>
        <dbReference type="ChEBI" id="CHEBI:16452"/>
        <dbReference type="ChEBI" id="CHEBI:16526"/>
        <dbReference type="ChEBI" id="CHEBI:29101"/>
        <dbReference type="EC" id="7.2.4.2"/>
    </reaction>
</comment>
<dbReference type="Proteomes" id="UP000240481">
    <property type="component" value="Unassembled WGS sequence"/>
</dbReference>
<comment type="cofactor">
    <cofactor evidence="1 16 17">
        <name>Na(+)</name>
        <dbReference type="ChEBI" id="CHEBI:29101"/>
    </cofactor>
</comment>
<organism evidence="18 19">
    <name type="scientific">Photobacterium swingsii</name>
    <dbReference type="NCBI Taxonomy" id="680026"/>
    <lineage>
        <taxon>Bacteria</taxon>
        <taxon>Pseudomonadati</taxon>
        <taxon>Pseudomonadota</taxon>
        <taxon>Gammaproteobacteria</taxon>
        <taxon>Vibrionales</taxon>
        <taxon>Vibrionaceae</taxon>
        <taxon>Photobacterium</taxon>
    </lineage>
</organism>
<evidence type="ECO:0000256" key="8">
    <source>
        <dbReference type="ARBA" id="ARBA00022692"/>
    </source>
</evidence>
<evidence type="ECO:0000256" key="6">
    <source>
        <dbReference type="ARBA" id="ARBA00022448"/>
    </source>
</evidence>
<evidence type="ECO:0000313" key="18">
    <source>
        <dbReference type="EMBL" id="PSW21605.1"/>
    </source>
</evidence>
<evidence type="ECO:0000256" key="1">
    <source>
        <dbReference type="ARBA" id="ARBA00001959"/>
    </source>
</evidence>
<proteinExistence type="inferred from homology"/>
<keyword evidence="10 16" id="KW-1133">Transmembrane helix</keyword>
<dbReference type="InterPro" id="IPR023424">
    <property type="entry name" value="OadG"/>
</dbReference>
<evidence type="ECO:0000256" key="15">
    <source>
        <dbReference type="ARBA" id="ARBA00048176"/>
    </source>
</evidence>
<evidence type="ECO:0000256" key="17">
    <source>
        <dbReference type="RuleBase" id="RU004278"/>
    </source>
</evidence>
<dbReference type="OrthoDB" id="6215597at2"/>
<evidence type="ECO:0000256" key="11">
    <source>
        <dbReference type="ARBA" id="ARBA00023053"/>
    </source>
</evidence>
<dbReference type="Pfam" id="PF04277">
    <property type="entry name" value="OAD_gamma"/>
    <property type="match status" value="1"/>
</dbReference>
<keyword evidence="7 16" id="KW-1003">Cell membrane</keyword>
<reference evidence="18 19" key="1">
    <citation type="submission" date="2018-01" db="EMBL/GenBank/DDBJ databases">
        <title>Whole genome sequencing of Histamine producing bacteria.</title>
        <authorList>
            <person name="Butler K."/>
        </authorList>
    </citation>
    <scope>NUCLEOTIDE SEQUENCE [LARGE SCALE GENOMIC DNA]</scope>
    <source>
        <strain evidence="18 19">DSM 24669</strain>
    </source>
</reference>
<evidence type="ECO:0000256" key="5">
    <source>
        <dbReference type="ARBA" id="ARBA00011869"/>
    </source>
</evidence>
<evidence type="ECO:0000256" key="12">
    <source>
        <dbReference type="ARBA" id="ARBA00023065"/>
    </source>
</evidence>
<keyword evidence="6 16" id="KW-0813">Transport</keyword>
<dbReference type="GO" id="GO:0036376">
    <property type="term" value="P:sodium ion export across plasma membrane"/>
    <property type="evidence" value="ECO:0007669"/>
    <property type="project" value="InterPro"/>
</dbReference>
<dbReference type="EMBL" id="PYLZ01000015">
    <property type="protein sequence ID" value="PSW21605.1"/>
    <property type="molecule type" value="Genomic_DNA"/>
</dbReference>
<evidence type="ECO:0000256" key="9">
    <source>
        <dbReference type="ARBA" id="ARBA00022967"/>
    </source>
</evidence>
<dbReference type="NCBIfam" id="TIGR01195">
    <property type="entry name" value="oadG_fam"/>
    <property type="match status" value="1"/>
</dbReference>
<evidence type="ECO:0000313" key="19">
    <source>
        <dbReference type="Proteomes" id="UP000240481"/>
    </source>
</evidence>
<keyword evidence="11 16" id="KW-0915">Sodium</keyword>
<comment type="subunit">
    <text evidence="5 16">Heterotrimer of an alpha, a beta and a gamma subunit.</text>
</comment>
<comment type="caution">
    <text evidence="18">The sequence shown here is derived from an EMBL/GenBank/DDBJ whole genome shotgun (WGS) entry which is preliminary data.</text>
</comment>
<dbReference type="RefSeq" id="WP_048900838.1">
    <property type="nucleotide sequence ID" value="NZ_AP024852.1"/>
</dbReference>
<dbReference type="NCBIfam" id="NF003004">
    <property type="entry name" value="PRK03814.1"/>
    <property type="match status" value="1"/>
</dbReference>
<comment type="subcellular location">
    <subcellularLocation>
        <location evidence="3 16 17">Cell membrane</location>
        <topology evidence="3 16 17">Single-pass membrane protein</topology>
    </subcellularLocation>
</comment>
<dbReference type="EC" id="7.2.4.2" evidence="16"/>
<evidence type="ECO:0000256" key="13">
    <source>
        <dbReference type="ARBA" id="ARBA00023136"/>
    </source>
</evidence>
<dbReference type="HAMAP" id="MF_00404">
    <property type="entry name" value="OadG"/>
    <property type="match status" value="1"/>
</dbReference>